<protein>
    <submittedName>
        <fullName evidence="1">Uncharacterized protein</fullName>
    </submittedName>
</protein>
<dbReference type="RefSeq" id="WP_134197275.1">
    <property type="nucleotide sequence ID" value="NZ_JBHLUW010000004.1"/>
</dbReference>
<dbReference type="Proteomes" id="UP000295509">
    <property type="component" value="Unassembled WGS sequence"/>
</dbReference>
<evidence type="ECO:0000313" key="2">
    <source>
        <dbReference type="Proteomes" id="UP000295509"/>
    </source>
</evidence>
<dbReference type="EMBL" id="SORE01000042">
    <property type="protein sequence ID" value="TDY37175.1"/>
    <property type="molecule type" value="Genomic_DNA"/>
</dbReference>
<comment type="caution">
    <text evidence="1">The sequence shown here is derived from an EMBL/GenBank/DDBJ whole genome shotgun (WGS) entry which is preliminary data.</text>
</comment>
<evidence type="ECO:0000313" key="1">
    <source>
        <dbReference type="EMBL" id="TDY37175.1"/>
    </source>
</evidence>
<gene>
    <name evidence="1" type="ORF">BX592_14215</name>
</gene>
<keyword evidence="2" id="KW-1185">Reference proteome</keyword>
<organism evidence="1 2">
    <name type="scientific">Paraburkholderia rhizosphaerae</name>
    <dbReference type="NCBI Taxonomy" id="480658"/>
    <lineage>
        <taxon>Bacteria</taxon>
        <taxon>Pseudomonadati</taxon>
        <taxon>Pseudomonadota</taxon>
        <taxon>Betaproteobacteria</taxon>
        <taxon>Burkholderiales</taxon>
        <taxon>Burkholderiaceae</taxon>
        <taxon>Paraburkholderia</taxon>
    </lineage>
</organism>
<sequence length="127" mass="13648">MPITVAGDDLNLKSVDWDHLLTEHGLAGCGAAMANGWQRKSKWFAAGDDDAIKQEVHDAFDEFRQQAKATPTGTVTLAQDANLRSVRDVNVGKPIGSGVNGNSTSTVRLVMEVKHSGDTHIVTAFPY</sequence>
<name>A0A4R8L4H7_9BURK</name>
<proteinExistence type="predicted"/>
<dbReference type="AlphaFoldDB" id="A0A4R8L4H7"/>
<accession>A0A4R8L4H7</accession>
<reference evidence="1 2" key="1">
    <citation type="submission" date="2019-03" db="EMBL/GenBank/DDBJ databases">
        <title>Genomic Encyclopedia of Type Strains, Phase III (KMG-III): the genomes of soil and plant-associated and newly described type strains.</title>
        <authorList>
            <person name="Whitman W."/>
        </authorList>
    </citation>
    <scope>NUCLEOTIDE SEQUENCE [LARGE SCALE GENOMIC DNA]</scope>
    <source>
        <strain evidence="1 2">LMG 29544</strain>
    </source>
</reference>